<feature type="compositionally biased region" description="Basic residues" evidence="1">
    <location>
        <begin position="154"/>
        <end position="164"/>
    </location>
</feature>
<proteinExistence type="predicted"/>
<evidence type="ECO:0000256" key="1">
    <source>
        <dbReference type="SAM" id="MobiDB-lite"/>
    </source>
</evidence>
<protein>
    <submittedName>
        <fullName evidence="3">Uncharacterized protein</fullName>
    </submittedName>
</protein>
<keyword evidence="2" id="KW-0472">Membrane</keyword>
<dbReference type="EMBL" id="VFON01000001">
    <property type="protein sequence ID" value="TQL44788.1"/>
    <property type="molecule type" value="Genomic_DNA"/>
</dbReference>
<evidence type="ECO:0000313" key="3">
    <source>
        <dbReference type="EMBL" id="TQL44788.1"/>
    </source>
</evidence>
<dbReference type="Proteomes" id="UP000319094">
    <property type="component" value="Unassembled WGS sequence"/>
</dbReference>
<keyword evidence="2" id="KW-1133">Transmembrane helix</keyword>
<feature type="region of interest" description="Disordered" evidence="1">
    <location>
        <begin position="150"/>
        <end position="175"/>
    </location>
</feature>
<feature type="transmembrane region" description="Helical" evidence="2">
    <location>
        <begin position="110"/>
        <end position="130"/>
    </location>
</feature>
<dbReference type="AlphaFoldDB" id="A0A542Y9M2"/>
<feature type="transmembrane region" description="Helical" evidence="2">
    <location>
        <begin position="81"/>
        <end position="104"/>
    </location>
</feature>
<feature type="transmembrane region" description="Helical" evidence="2">
    <location>
        <begin position="241"/>
        <end position="259"/>
    </location>
</feature>
<evidence type="ECO:0000313" key="4">
    <source>
        <dbReference type="Proteomes" id="UP000319094"/>
    </source>
</evidence>
<organism evidence="3 4">
    <name type="scientific">Leucobacter komagatae</name>
    <dbReference type="NCBI Taxonomy" id="55969"/>
    <lineage>
        <taxon>Bacteria</taxon>
        <taxon>Bacillati</taxon>
        <taxon>Actinomycetota</taxon>
        <taxon>Actinomycetes</taxon>
        <taxon>Micrococcales</taxon>
        <taxon>Microbacteriaceae</taxon>
        <taxon>Leucobacter</taxon>
    </lineage>
</organism>
<evidence type="ECO:0000256" key="2">
    <source>
        <dbReference type="SAM" id="Phobius"/>
    </source>
</evidence>
<feature type="transmembrane region" description="Helical" evidence="2">
    <location>
        <begin position="271"/>
        <end position="289"/>
    </location>
</feature>
<sequence>MPGLRDVADVKAKPTWKMEAMNRSQVTRWALFQRQIVRADYHLSDPLFSPFSASPGDPTARFYMEKDKPWRSKLIAHRVRGCFDAALFTIAFAALVIAFVGMAFEGVIPPGTLFTAVIVAPCLLVSLWSLMKAHSWLRWMVRNWNTRTLAPRSRERRQRGRTRGQRPTTAAEGNHRAGAGALGEILRVWFFSQFVRVQIKADYRVGDSIFSSTAMPGLPGGARQYPEEYLSSGRVWRSVMMLLRAGYLTLAVVILWVTAPWNWESGPSGDPVGWFFYGIVVMVSLRVAIPSQSFLRWMILNWNAEKQLPAAR</sequence>
<gene>
    <name evidence="3" type="ORF">FB468_2859</name>
</gene>
<comment type="caution">
    <text evidence="3">The sequence shown here is derived from an EMBL/GenBank/DDBJ whole genome shotgun (WGS) entry which is preliminary data.</text>
</comment>
<keyword evidence="4" id="KW-1185">Reference proteome</keyword>
<accession>A0A542Y9M2</accession>
<reference evidence="3 4" key="1">
    <citation type="submission" date="2019-06" db="EMBL/GenBank/DDBJ databases">
        <title>Sequencing the genomes of 1000 actinobacteria strains.</title>
        <authorList>
            <person name="Klenk H.-P."/>
        </authorList>
    </citation>
    <scope>NUCLEOTIDE SEQUENCE [LARGE SCALE GENOMIC DNA]</scope>
    <source>
        <strain evidence="3 4">DSM 8803</strain>
    </source>
</reference>
<name>A0A542Y9M2_9MICO</name>
<keyword evidence="2" id="KW-0812">Transmembrane</keyword>